<proteinExistence type="predicted"/>
<sequence>MTMMESGLDRGVVSINEAAPNLGYSAYYKKSLHYVGKLAG</sequence>
<dbReference type="AlphaFoldDB" id="A0A0U1KVL1"/>
<name>A0A0U1KVL1_9FIRM</name>
<dbReference type="EMBL" id="CTRP01000003">
    <property type="protein sequence ID" value="CQR71169.1"/>
    <property type="molecule type" value="Genomic_DNA"/>
</dbReference>
<evidence type="ECO:0000313" key="2">
    <source>
        <dbReference type="Proteomes" id="UP000049855"/>
    </source>
</evidence>
<accession>A0A0U1KVL1</accession>
<evidence type="ECO:0000313" key="1">
    <source>
        <dbReference type="EMBL" id="CQR71169.1"/>
    </source>
</evidence>
<reference evidence="2" key="1">
    <citation type="submission" date="2015-03" db="EMBL/GenBank/DDBJ databases">
        <authorList>
            <person name="Nijsse Bart"/>
        </authorList>
    </citation>
    <scope>NUCLEOTIDE SEQUENCE [LARGE SCALE GENOMIC DNA]</scope>
</reference>
<gene>
    <name evidence="1" type="ORF">SpAn4DRAFT_2147</name>
</gene>
<protein>
    <submittedName>
        <fullName evidence="1">Uncharacterized protein</fullName>
    </submittedName>
</protein>
<keyword evidence="2" id="KW-1185">Reference proteome</keyword>
<organism evidence="1 2">
    <name type="scientific">Sporomusa ovata</name>
    <dbReference type="NCBI Taxonomy" id="2378"/>
    <lineage>
        <taxon>Bacteria</taxon>
        <taxon>Bacillati</taxon>
        <taxon>Bacillota</taxon>
        <taxon>Negativicutes</taxon>
        <taxon>Selenomonadales</taxon>
        <taxon>Sporomusaceae</taxon>
        <taxon>Sporomusa</taxon>
    </lineage>
</organism>
<dbReference type="Proteomes" id="UP000049855">
    <property type="component" value="Unassembled WGS sequence"/>
</dbReference>